<sequence>MKLITTLCLLACCASRAGLEWKEKEVAMEVLPTQVFTEAVFRFTNAGPQPITIGDVRVGCGCLAPRLAKRTYAVGEDGELVIRFDLRNRTGQQKKQVVVKTSDGAETKLTTLADIPKAYDIAPIMMKWVDGNTAESKTAKLVNPNKIPIKLVSANSSHKDLPVVLKTIREGFEYEVVVTRAPTARNARAVVRIETEKLDGQESKTLKFYVHAQ</sequence>
<accession>A0A6C2UBV1</accession>
<dbReference type="RefSeq" id="WP_136082834.1">
    <property type="nucleotide sequence ID" value="NZ_CAAHFG010000004.1"/>
</dbReference>
<dbReference type="Pfam" id="PF07610">
    <property type="entry name" value="DUF1573"/>
    <property type="match status" value="1"/>
</dbReference>
<gene>
    <name evidence="1" type="ORF">PDESU_05949</name>
</gene>
<organism evidence="1 2">
    <name type="scientific">Pontiella desulfatans</name>
    <dbReference type="NCBI Taxonomy" id="2750659"/>
    <lineage>
        <taxon>Bacteria</taxon>
        <taxon>Pseudomonadati</taxon>
        <taxon>Kiritimatiellota</taxon>
        <taxon>Kiritimatiellia</taxon>
        <taxon>Kiritimatiellales</taxon>
        <taxon>Pontiellaceae</taxon>
        <taxon>Pontiella</taxon>
    </lineage>
</organism>
<protein>
    <recommendedName>
        <fullName evidence="3">DUF1573 domain-containing protein</fullName>
    </recommendedName>
</protein>
<dbReference type="PANTHER" id="PTHR37833">
    <property type="entry name" value="LIPOPROTEIN-RELATED"/>
    <property type="match status" value="1"/>
</dbReference>
<dbReference type="AlphaFoldDB" id="A0A6C2UBV1"/>
<dbReference type="Proteomes" id="UP000366872">
    <property type="component" value="Unassembled WGS sequence"/>
</dbReference>
<proteinExistence type="predicted"/>
<dbReference type="PANTHER" id="PTHR37833:SF1">
    <property type="entry name" value="SIGNAL PEPTIDE PROTEIN"/>
    <property type="match status" value="1"/>
</dbReference>
<dbReference type="EMBL" id="CAAHFG010000004">
    <property type="protein sequence ID" value="VGO17353.1"/>
    <property type="molecule type" value="Genomic_DNA"/>
</dbReference>
<dbReference type="InterPro" id="IPR013783">
    <property type="entry name" value="Ig-like_fold"/>
</dbReference>
<evidence type="ECO:0008006" key="3">
    <source>
        <dbReference type="Google" id="ProtNLM"/>
    </source>
</evidence>
<dbReference type="Gene3D" id="2.60.40.10">
    <property type="entry name" value="Immunoglobulins"/>
    <property type="match status" value="1"/>
</dbReference>
<evidence type="ECO:0000313" key="1">
    <source>
        <dbReference type="EMBL" id="VGO17353.1"/>
    </source>
</evidence>
<dbReference type="InterPro" id="IPR011467">
    <property type="entry name" value="DUF1573"/>
</dbReference>
<keyword evidence="2" id="KW-1185">Reference proteome</keyword>
<name>A0A6C2UBV1_PONDE</name>
<reference evidence="1 2" key="1">
    <citation type="submission" date="2019-04" db="EMBL/GenBank/DDBJ databases">
        <authorList>
            <person name="Van Vliet M D."/>
        </authorList>
    </citation>
    <scope>NUCLEOTIDE SEQUENCE [LARGE SCALE GENOMIC DNA]</scope>
    <source>
        <strain evidence="1 2">F1</strain>
    </source>
</reference>
<evidence type="ECO:0000313" key="2">
    <source>
        <dbReference type="Proteomes" id="UP000366872"/>
    </source>
</evidence>